<dbReference type="EMBL" id="JADLKB010000029">
    <property type="protein sequence ID" value="MBF8737852.1"/>
    <property type="molecule type" value="Genomic_DNA"/>
</dbReference>
<evidence type="ECO:0000313" key="2">
    <source>
        <dbReference type="EMBL" id="MBF8737852.1"/>
    </source>
</evidence>
<dbReference type="KEGG" id="ppud:DW66_2510"/>
<dbReference type="PATRIC" id="fig|303.167.peg.2614"/>
<gene>
    <name evidence="3" type="ORF">EFK07_11550</name>
    <name evidence="1" type="ORF">HB13667_28445</name>
    <name evidence="2" type="ORF">IR015_20805</name>
</gene>
<dbReference type="OrthoDB" id="6910619at2"/>
<evidence type="ECO:0000313" key="3">
    <source>
        <dbReference type="EMBL" id="RNF89606.1"/>
    </source>
</evidence>
<sequence>MSIERSIPELEAWYAQYDDISYRRESPDAYHHELLRTAEALRDDGAIDWDDWLALKALADDAHVRALEDAVQAHVSDPDA</sequence>
<name>A0A059UVK8_PSEPU</name>
<dbReference type="EMBL" id="RJAI01000026">
    <property type="protein sequence ID" value="RNF89606.1"/>
    <property type="molecule type" value="Genomic_DNA"/>
</dbReference>
<proteinExistence type="predicted"/>
<dbReference type="Proteomes" id="UP000639504">
    <property type="component" value="Unassembled WGS sequence"/>
</dbReference>
<dbReference type="AlphaFoldDB" id="A0A059UVK8"/>
<reference evidence="1 4" key="1">
    <citation type="submission" date="2015-10" db="EMBL/GenBank/DDBJ databases">
        <title>Pseudomonas putida clinical strains.</title>
        <authorList>
            <person name="Molina L."/>
            <person name="Udaondo Z."/>
        </authorList>
    </citation>
    <scope>NUCLEOTIDE SEQUENCE [LARGE SCALE GENOMIC DNA]</scope>
    <source>
        <strain evidence="1 4">HB13667</strain>
    </source>
</reference>
<dbReference type="GeneID" id="97167784"/>
<dbReference type="Proteomes" id="UP000278162">
    <property type="component" value="Unassembled WGS sequence"/>
</dbReference>
<dbReference type="Proteomes" id="UP000050437">
    <property type="component" value="Unassembled WGS sequence"/>
</dbReference>
<evidence type="ECO:0000313" key="5">
    <source>
        <dbReference type="Proteomes" id="UP000278162"/>
    </source>
</evidence>
<reference evidence="3 5" key="2">
    <citation type="submission" date="2018-10" db="EMBL/GenBank/DDBJ databases">
        <title>An outbreak of IMP-63 producing strain in France.</title>
        <authorList>
            <person name="Bour M."/>
            <person name="Liapis E."/>
            <person name="Plesiat P."/>
        </authorList>
    </citation>
    <scope>NUCLEOTIDE SEQUENCE [LARGE SCALE GENOMIC DNA]</scope>
    <source>
        <strain evidence="3 5">12917</strain>
    </source>
</reference>
<organism evidence="3 5">
    <name type="scientific">Pseudomonas putida</name>
    <name type="common">Arthrobacter siderocapsulatus</name>
    <dbReference type="NCBI Taxonomy" id="303"/>
    <lineage>
        <taxon>Bacteria</taxon>
        <taxon>Pseudomonadati</taxon>
        <taxon>Pseudomonadota</taxon>
        <taxon>Gammaproteobacteria</taxon>
        <taxon>Pseudomonadales</taxon>
        <taxon>Pseudomonadaceae</taxon>
        <taxon>Pseudomonas</taxon>
    </lineage>
</organism>
<accession>A0A059UVK8</accession>
<comment type="caution">
    <text evidence="3">The sequence shown here is derived from an EMBL/GenBank/DDBJ whole genome shotgun (WGS) entry which is preliminary data.</text>
</comment>
<evidence type="ECO:0000313" key="1">
    <source>
        <dbReference type="EMBL" id="KPM58382.1"/>
    </source>
</evidence>
<dbReference type="EMBL" id="LKKS01000139">
    <property type="protein sequence ID" value="KPM58382.1"/>
    <property type="molecule type" value="Genomic_DNA"/>
</dbReference>
<evidence type="ECO:0000313" key="4">
    <source>
        <dbReference type="Proteomes" id="UP000050437"/>
    </source>
</evidence>
<protein>
    <submittedName>
        <fullName evidence="3">Uncharacterized protein</fullName>
    </submittedName>
</protein>
<dbReference type="RefSeq" id="WP_003257678.1">
    <property type="nucleotide sequence ID" value="NZ_BSKK01000001.1"/>
</dbReference>
<reference evidence="2" key="3">
    <citation type="submission" date="2020-10" db="EMBL/GenBank/DDBJ databases">
        <title>Genome sequences of Pseudomonas isolates.</title>
        <authorList>
            <person name="Wessels L."/>
            <person name="Reich F."/>
            <person name="Hammerl J."/>
        </authorList>
    </citation>
    <scope>NUCLEOTIDE SEQUENCE</scope>
    <source>
        <strain evidence="2">20-MO00640-0</strain>
    </source>
</reference>